<keyword evidence="4" id="KW-0732">Signal</keyword>
<evidence type="ECO:0000256" key="2">
    <source>
        <dbReference type="ARBA" id="ARBA00022801"/>
    </source>
</evidence>
<dbReference type="SMART" id="SM00641">
    <property type="entry name" value="Glyco_25"/>
    <property type="match status" value="1"/>
</dbReference>
<evidence type="ECO:0000256" key="3">
    <source>
        <dbReference type="ARBA" id="ARBA00023295"/>
    </source>
</evidence>
<protein>
    <submittedName>
        <fullName evidence="5">Glycoside hydrolase family 25 protein</fullName>
    </submittedName>
</protein>
<keyword evidence="3" id="KW-0326">Glycosidase</keyword>
<keyword evidence="6" id="KW-1185">Reference proteome</keyword>
<evidence type="ECO:0000313" key="5">
    <source>
        <dbReference type="EMBL" id="UZD24132.1"/>
    </source>
</evidence>
<dbReference type="GO" id="GO:0016787">
    <property type="term" value="F:hydrolase activity"/>
    <property type="evidence" value="ECO:0007669"/>
    <property type="project" value="UniProtKB-KW"/>
</dbReference>
<dbReference type="Pfam" id="PF01183">
    <property type="entry name" value="Glyco_hydro_25"/>
    <property type="match status" value="1"/>
</dbReference>
<dbReference type="PANTHER" id="PTHR34135:SF2">
    <property type="entry name" value="LYSOZYME"/>
    <property type="match status" value="1"/>
</dbReference>
<dbReference type="RefSeq" id="WP_264810851.1">
    <property type="nucleotide sequence ID" value="NZ_CP110226.1"/>
</dbReference>
<dbReference type="PANTHER" id="PTHR34135">
    <property type="entry name" value="LYSOZYME"/>
    <property type="match status" value="1"/>
</dbReference>
<proteinExistence type="inferred from homology"/>
<dbReference type="SUPFAM" id="SSF51445">
    <property type="entry name" value="(Trans)glycosidases"/>
    <property type="match status" value="1"/>
</dbReference>
<accession>A0ABY6MK31</accession>
<dbReference type="Proteomes" id="UP001163156">
    <property type="component" value="Chromosome"/>
</dbReference>
<organism evidence="5 6">
    <name type="scientific">Algoriphagus halophytocola</name>
    <dbReference type="NCBI Taxonomy" id="2991499"/>
    <lineage>
        <taxon>Bacteria</taxon>
        <taxon>Pseudomonadati</taxon>
        <taxon>Bacteroidota</taxon>
        <taxon>Cytophagia</taxon>
        <taxon>Cytophagales</taxon>
        <taxon>Cyclobacteriaceae</taxon>
        <taxon>Algoriphagus</taxon>
    </lineage>
</organism>
<dbReference type="InterPro" id="IPR017853">
    <property type="entry name" value="GH"/>
</dbReference>
<evidence type="ECO:0000256" key="4">
    <source>
        <dbReference type="SAM" id="SignalP"/>
    </source>
</evidence>
<evidence type="ECO:0000256" key="1">
    <source>
        <dbReference type="ARBA" id="ARBA00010646"/>
    </source>
</evidence>
<dbReference type="InterPro" id="IPR018077">
    <property type="entry name" value="Glyco_hydro_fam25_subgr"/>
</dbReference>
<comment type="similarity">
    <text evidence="1">Belongs to the glycosyl hydrolase 25 family.</text>
</comment>
<dbReference type="EMBL" id="CP110226">
    <property type="protein sequence ID" value="UZD24132.1"/>
    <property type="molecule type" value="Genomic_DNA"/>
</dbReference>
<dbReference type="InterPro" id="IPR002053">
    <property type="entry name" value="Glyco_hydro_25"/>
</dbReference>
<feature type="signal peptide" evidence="4">
    <location>
        <begin position="1"/>
        <end position="18"/>
    </location>
</feature>
<keyword evidence="2 5" id="KW-0378">Hydrolase</keyword>
<dbReference type="Gene3D" id="3.20.20.80">
    <property type="entry name" value="Glycosidases"/>
    <property type="match status" value="1"/>
</dbReference>
<name>A0ABY6MK31_9BACT</name>
<dbReference type="PROSITE" id="PS51257">
    <property type="entry name" value="PROKAR_LIPOPROTEIN"/>
    <property type="match status" value="1"/>
</dbReference>
<dbReference type="CDD" id="cd06524">
    <property type="entry name" value="GH25_YegX-like"/>
    <property type="match status" value="1"/>
</dbReference>
<gene>
    <name evidence="5" type="ORF">OM944_06440</name>
</gene>
<dbReference type="PROSITE" id="PS51904">
    <property type="entry name" value="GLYCOSYL_HYDROL_F25_2"/>
    <property type="match status" value="1"/>
</dbReference>
<reference evidence="5" key="1">
    <citation type="submission" date="2022-10" db="EMBL/GenBank/DDBJ databases">
        <title>Algoriphagus sp. a novel bacteria isolate from halophytes salicornia europaea.</title>
        <authorList>
            <person name="Peng Y."/>
            <person name="Jiang L."/>
            <person name="Lee J."/>
        </authorList>
    </citation>
    <scope>NUCLEOTIDE SEQUENCE</scope>
    <source>
        <strain evidence="5">TR-M5</strain>
    </source>
</reference>
<feature type="chain" id="PRO_5045465457" evidence="4">
    <location>
        <begin position="19"/>
        <end position="251"/>
    </location>
</feature>
<sequence length="251" mass="28300">MKTFCLMLACFWMMTSCASKSNSDISSKIPIPEKDTIPANPMESKTDQPVLGIDVSHFQGNINWEEIKADEITFAYDKATQGASFKDPDYAQNKRGAHEVGLAHGSYHFFTSDADPMDQAALFIATIDYTSGDMPPVLDLEQGGIVGTVKTSEFQDDVLSFLLEIERKLGIKPIIYTNHPFGNEYLDNPKFSEYGLWIAEYEVDTPKIPKTWEEKGWLIWQRSERGKVQGAMGNVDHDLFNPTKPFELVKK</sequence>
<evidence type="ECO:0000313" key="6">
    <source>
        <dbReference type="Proteomes" id="UP001163156"/>
    </source>
</evidence>